<protein>
    <recommendedName>
        <fullName evidence="4">Lipoprotein</fullName>
    </recommendedName>
</protein>
<evidence type="ECO:0000313" key="3">
    <source>
        <dbReference type="Proteomes" id="UP001206821"/>
    </source>
</evidence>
<sequence>MKRMLISLAAVALLAACSEQTTEPTADSPPKTKNVVIDVSKKQPFSEPVPTEEEVTIFLGYLESLSSDTLEALRESDQIVFSCGTSCEDRPLDEISMQIDSHREELESIRSDINEILPALDYLVASDASGIDREGLTSALNELTTVSEGLTQFLEADDWAYWEDARTQLNYLSSIMKGIAINLSGV</sequence>
<reference evidence="2 3" key="1">
    <citation type="submission" date="2022-07" db="EMBL/GenBank/DDBJ databases">
        <title>Genomic and pangenome structural analysis of the polyextremophile Exiguobacterium.</title>
        <authorList>
            <person name="Shen L."/>
        </authorList>
    </citation>
    <scope>NUCLEOTIDE SEQUENCE [LARGE SCALE GENOMIC DNA]</scope>
    <source>
        <strain evidence="2 3">12_1</strain>
    </source>
</reference>
<keyword evidence="1" id="KW-0732">Signal</keyword>
<accession>A0ABT2KUE7</accession>
<feature type="signal peptide" evidence="1">
    <location>
        <begin position="1"/>
        <end position="21"/>
    </location>
</feature>
<dbReference type="Proteomes" id="UP001206821">
    <property type="component" value="Unassembled WGS sequence"/>
</dbReference>
<proteinExistence type="predicted"/>
<gene>
    <name evidence="2" type="ORF">NQG31_03475</name>
</gene>
<name>A0ABT2KUE7_9BACL</name>
<keyword evidence="3" id="KW-1185">Reference proteome</keyword>
<evidence type="ECO:0000256" key="1">
    <source>
        <dbReference type="SAM" id="SignalP"/>
    </source>
</evidence>
<comment type="caution">
    <text evidence="2">The sequence shown here is derived from an EMBL/GenBank/DDBJ whole genome shotgun (WGS) entry which is preliminary data.</text>
</comment>
<organism evidence="2 3">
    <name type="scientific">Exiguobacterium alkaliphilum</name>
    <dbReference type="NCBI Taxonomy" id="1428684"/>
    <lineage>
        <taxon>Bacteria</taxon>
        <taxon>Bacillati</taxon>
        <taxon>Bacillota</taxon>
        <taxon>Bacilli</taxon>
        <taxon>Bacillales</taxon>
        <taxon>Bacillales Family XII. Incertae Sedis</taxon>
        <taxon>Exiguobacterium</taxon>
    </lineage>
</organism>
<feature type="chain" id="PRO_5045367191" description="Lipoprotein" evidence="1">
    <location>
        <begin position="22"/>
        <end position="186"/>
    </location>
</feature>
<evidence type="ECO:0008006" key="4">
    <source>
        <dbReference type="Google" id="ProtNLM"/>
    </source>
</evidence>
<evidence type="ECO:0000313" key="2">
    <source>
        <dbReference type="EMBL" id="MCT4794587.1"/>
    </source>
</evidence>
<dbReference type="RefSeq" id="WP_034815356.1">
    <property type="nucleotide sequence ID" value="NZ_JANIEK010000008.1"/>
</dbReference>
<dbReference type="PROSITE" id="PS51257">
    <property type="entry name" value="PROKAR_LIPOPROTEIN"/>
    <property type="match status" value="1"/>
</dbReference>
<dbReference type="EMBL" id="JANIEK010000008">
    <property type="protein sequence ID" value="MCT4794587.1"/>
    <property type="molecule type" value="Genomic_DNA"/>
</dbReference>